<proteinExistence type="predicted"/>
<dbReference type="VEuPathDB" id="VectorBase:CSON011392"/>
<evidence type="ECO:0000313" key="1">
    <source>
        <dbReference type="EMBL" id="SSX04402.1"/>
    </source>
</evidence>
<dbReference type="PANTHER" id="PTHR31551:SF1">
    <property type="entry name" value="COILED-COIL DOMAIN-CONTAINING PROTEIN 12"/>
    <property type="match status" value="1"/>
</dbReference>
<protein>
    <submittedName>
        <fullName evidence="1">CSON011392 protein</fullName>
    </submittedName>
</protein>
<dbReference type="EMBL" id="UFQT01000496">
    <property type="protein sequence ID" value="SSX24766.1"/>
    <property type="molecule type" value="Genomic_DNA"/>
</dbReference>
<reference evidence="1" key="1">
    <citation type="submission" date="2018-04" db="EMBL/GenBank/DDBJ databases">
        <authorList>
            <person name="Go L.Y."/>
            <person name="Mitchell J.A."/>
        </authorList>
    </citation>
    <scope>NUCLEOTIDE SEQUENCE</scope>
    <source>
        <tissue evidence="1">Whole organism</tissue>
    </source>
</reference>
<sequence>MTENTVGKLEQEALKRKERLAQLKRKAENSEKPIFRNYKPDNEEALKQVAETVEIGSVEKQVEEQIEAMKQPIVVDEIDISNLAPRKIDWDLKRDVAKKLQVLERRTQKAIAELIRDRMQGTQEDISQLVNIGTSMNNKTNMDEDE</sequence>
<dbReference type="OMA" id="KFDDPVA"/>
<evidence type="ECO:0000313" key="2">
    <source>
        <dbReference type="EMBL" id="SSX24766.1"/>
    </source>
</evidence>
<dbReference type="InterPro" id="IPR013169">
    <property type="entry name" value="mRNA_splic_Cwf18-like"/>
</dbReference>
<reference evidence="2" key="2">
    <citation type="submission" date="2018-07" db="EMBL/GenBank/DDBJ databases">
        <authorList>
            <person name="Quirk P.G."/>
            <person name="Krulwich T.A."/>
        </authorList>
    </citation>
    <scope>NUCLEOTIDE SEQUENCE</scope>
</reference>
<dbReference type="GO" id="GO:0071014">
    <property type="term" value="C:post-mRNA release spliceosomal complex"/>
    <property type="evidence" value="ECO:0007669"/>
    <property type="project" value="TreeGrafter"/>
</dbReference>
<dbReference type="Pfam" id="PF08315">
    <property type="entry name" value="cwf18"/>
    <property type="match status" value="1"/>
</dbReference>
<gene>
    <name evidence="1" type="primary">CSON011392</name>
</gene>
<name>A0A336KK58_CULSO</name>
<accession>A0A336KK58</accession>
<dbReference type="AlphaFoldDB" id="A0A336KK58"/>
<dbReference type="PANTHER" id="PTHR31551">
    <property type="entry name" value="PRE-MRNA-SPLICING FACTOR CWF18"/>
    <property type="match status" value="1"/>
</dbReference>
<organism evidence="1">
    <name type="scientific">Culicoides sonorensis</name>
    <name type="common">Biting midge</name>
    <dbReference type="NCBI Taxonomy" id="179676"/>
    <lineage>
        <taxon>Eukaryota</taxon>
        <taxon>Metazoa</taxon>
        <taxon>Ecdysozoa</taxon>
        <taxon>Arthropoda</taxon>
        <taxon>Hexapoda</taxon>
        <taxon>Insecta</taxon>
        <taxon>Pterygota</taxon>
        <taxon>Neoptera</taxon>
        <taxon>Endopterygota</taxon>
        <taxon>Diptera</taxon>
        <taxon>Nematocera</taxon>
        <taxon>Chironomoidea</taxon>
        <taxon>Ceratopogonidae</taxon>
        <taxon>Ceratopogoninae</taxon>
        <taxon>Culicoides</taxon>
        <taxon>Monoculicoides</taxon>
    </lineage>
</organism>
<dbReference type="GO" id="GO:0005684">
    <property type="term" value="C:U2-type spliceosomal complex"/>
    <property type="evidence" value="ECO:0007669"/>
    <property type="project" value="TreeGrafter"/>
</dbReference>
<dbReference type="EMBL" id="UFQS01000496">
    <property type="protein sequence ID" value="SSX04402.1"/>
    <property type="molecule type" value="Genomic_DNA"/>
</dbReference>